<dbReference type="PRINTS" id="PR00169">
    <property type="entry name" value="KCHANNEL"/>
</dbReference>
<keyword evidence="2" id="KW-0812">Transmembrane</keyword>
<keyword evidence="2" id="KW-0472">Membrane</keyword>
<evidence type="ECO:0000259" key="3">
    <source>
        <dbReference type="PROSITE" id="PS51201"/>
    </source>
</evidence>
<feature type="transmembrane region" description="Helical" evidence="2">
    <location>
        <begin position="14"/>
        <end position="36"/>
    </location>
</feature>
<dbReference type="InterPro" id="IPR013099">
    <property type="entry name" value="K_chnl_dom"/>
</dbReference>
<dbReference type="SUPFAM" id="SSF51735">
    <property type="entry name" value="NAD(P)-binding Rossmann-fold domains"/>
    <property type="match status" value="1"/>
</dbReference>
<accession>A0A431WLW4</accession>
<evidence type="ECO:0000313" key="5">
    <source>
        <dbReference type="Proteomes" id="UP000271374"/>
    </source>
</evidence>
<dbReference type="Pfam" id="PF02254">
    <property type="entry name" value="TrkA_N"/>
    <property type="match status" value="1"/>
</dbReference>
<gene>
    <name evidence="4" type="ORF">EKG37_00205</name>
</gene>
<dbReference type="InterPro" id="IPR003148">
    <property type="entry name" value="RCK_N"/>
</dbReference>
<reference evidence="4 5" key="1">
    <citation type="submission" date="2018-12" db="EMBL/GenBank/DDBJ databases">
        <title>Bacillus yapensis draft genome sequence.</title>
        <authorList>
            <person name="Yu L."/>
            <person name="Xu X."/>
            <person name="Tang X."/>
        </authorList>
    </citation>
    <scope>NUCLEOTIDE SEQUENCE [LARGE SCALE GENOMIC DNA]</scope>
    <source>
        <strain evidence="4 5">XXST-01</strain>
    </source>
</reference>
<comment type="subcellular location">
    <subcellularLocation>
        <location evidence="1">Cell membrane</location>
        <topology evidence="1">Multi-pass membrane protein</topology>
    </subcellularLocation>
</comment>
<dbReference type="PANTHER" id="PTHR43833">
    <property type="entry name" value="POTASSIUM CHANNEL PROTEIN 2-RELATED-RELATED"/>
    <property type="match status" value="1"/>
</dbReference>
<dbReference type="PANTHER" id="PTHR43833:SF9">
    <property type="entry name" value="POTASSIUM CHANNEL PROTEIN YUGO-RELATED"/>
    <property type="match status" value="1"/>
</dbReference>
<organism evidence="4 5">
    <name type="scientific">Bacillus yapensis</name>
    <dbReference type="NCBI Taxonomy" id="2492960"/>
    <lineage>
        <taxon>Bacteria</taxon>
        <taxon>Bacillati</taxon>
        <taxon>Bacillota</taxon>
        <taxon>Bacilli</taxon>
        <taxon>Bacillales</taxon>
        <taxon>Bacillaceae</taxon>
        <taxon>Bacillus</taxon>
    </lineage>
</organism>
<keyword evidence="4" id="KW-0406">Ion transport</keyword>
<protein>
    <submittedName>
        <fullName evidence="4">Potassium channel protein</fullName>
    </submittedName>
</protein>
<evidence type="ECO:0000313" key="4">
    <source>
        <dbReference type="EMBL" id="RTR36423.1"/>
    </source>
</evidence>
<keyword evidence="4" id="KW-0813">Transport</keyword>
<feature type="transmembrane region" description="Helical" evidence="2">
    <location>
        <begin position="76"/>
        <end position="97"/>
    </location>
</feature>
<dbReference type="InterPro" id="IPR050721">
    <property type="entry name" value="Trk_Ktr_HKT_K-transport"/>
</dbReference>
<feature type="transmembrane region" description="Helical" evidence="2">
    <location>
        <begin position="48"/>
        <end position="69"/>
    </location>
</feature>
<dbReference type="GO" id="GO:0005886">
    <property type="term" value="C:plasma membrane"/>
    <property type="evidence" value="ECO:0007669"/>
    <property type="project" value="UniProtKB-SubCell"/>
</dbReference>
<dbReference type="OrthoDB" id="9785285at2"/>
<dbReference type="Gene3D" id="3.40.50.720">
    <property type="entry name" value="NAD(P)-binding Rossmann-like Domain"/>
    <property type="match status" value="1"/>
</dbReference>
<dbReference type="InterPro" id="IPR036291">
    <property type="entry name" value="NAD(P)-bd_dom_sf"/>
</dbReference>
<keyword evidence="5" id="KW-1185">Reference proteome</keyword>
<keyword evidence="2" id="KW-1133">Transmembrane helix</keyword>
<name>A0A431WLW4_9BACI</name>
<comment type="caution">
    <text evidence="4">The sequence shown here is derived from an EMBL/GenBank/DDBJ whole genome shotgun (WGS) entry which is preliminary data.</text>
</comment>
<dbReference type="PROSITE" id="PS51201">
    <property type="entry name" value="RCK_N"/>
    <property type="match status" value="1"/>
</dbReference>
<evidence type="ECO:0000256" key="1">
    <source>
        <dbReference type="ARBA" id="ARBA00004651"/>
    </source>
</evidence>
<feature type="domain" description="RCK N-terminal" evidence="3">
    <location>
        <begin position="113"/>
        <end position="237"/>
    </location>
</feature>
<dbReference type="Proteomes" id="UP000271374">
    <property type="component" value="Unassembled WGS sequence"/>
</dbReference>
<proteinExistence type="predicted"/>
<sequence>MQHPFFAHFIRMPFFLRIFIIALVFIVGFGFLAYIIEPETFPNLFEGIWWAIMTVSTVGYGDFVPTTILGKITGMVLVLSGAGFVSSYFVTLATTTVKRQNNLLEGKVMFKGTDHYIIVGWNERARAIIDKLLTDKEESSIILIDQTLETNPFSDYHVHFIKGRANTDEILIKANIYHAKKVMITADQNLDELHADMNTIIALLAIKGLNPDVICVVEILTEEQVANAKRAGADEVIQSNIISGSVMTNCLHSTGTVDALIFLLEQFDGTRFVFRSATSYAEKTFIETSKTLLDEGALLFGIKRGADTIVNPPHPFKIKDNDMLLVVDTLK</sequence>
<keyword evidence="4" id="KW-0407">Ion channel</keyword>
<dbReference type="SUPFAM" id="SSF81324">
    <property type="entry name" value="Voltage-gated potassium channels"/>
    <property type="match status" value="1"/>
</dbReference>
<dbReference type="GO" id="GO:0034220">
    <property type="term" value="P:monoatomic ion transmembrane transport"/>
    <property type="evidence" value="ECO:0007669"/>
    <property type="project" value="UniProtKB-KW"/>
</dbReference>
<dbReference type="EMBL" id="RXNT01000001">
    <property type="protein sequence ID" value="RTR36423.1"/>
    <property type="molecule type" value="Genomic_DNA"/>
</dbReference>
<dbReference type="Pfam" id="PF07885">
    <property type="entry name" value="Ion_trans_2"/>
    <property type="match status" value="1"/>
</dbReference>
<evidence type="ECO:0000256" key="2">
    <source>
        <dbReference type="SAM" id="Phobius"/>
    </source>
</evidence>
<dbReference type="GO" id="GO:0006813">
    <property type="term" value="P:potassium ion transport"/>
    <property type="evidence" value="ECO:0007669"/>
    <property type="project" value="InterPro"/>
</dbReference>
<dbReference type="Gene3D" id="1.10.287.70">
    <property type="match status" value="1"/>
</dbReference>
<dbReference type="AlphaFoldDB" id="A0A431WLW4"/>